<dbReference type="RefSeq" id="XP_004994824.1">
    <property type="nucleotide sequence ID" value="XM_004994767.1"/>
</dbReference>
<dbReference type="Gene3D" id="3.40.30.10">
    <property type="entry name" value="Glutaredoxin"/>
    <property type="match status" value="1"/>
</dbReference>
<dbReference type="GO" id="GO:0005737">
    <property type="term" value="C:cytoplasm"/>
    <property type="evidence" value="ECO:0007669"/>
    <property type="project" value="UniProtKB-ARBA"/>
</dbReference>
<dbReference type="PROSITE" id="PS51532">
    <property type="entry name" value="PITH"/>
    <property type="match status" value="1"/>
</dbReference>
<dbReference type="EMBL" id="GL832963">
    <property type="protein sequence ID" value="EGD83320.1"/>
    <property type="molecule type" value="Genomic_DNA"/>
</dbReference>
<dbReference type="FunCoup" id="F2U7A3">
    <property type="interactions" value="1611"/>
</dbReference>
<evidence type="ECO:0000313" key="5">
    <source>
        <dbReference type="Proteomes" id="UP000007799"/>
    </source>
</evidence>
<dbReference type="Gene3D" id="2.60.120.470">
    <property type="entry name" value="PITH domain"/>
    <property type="match status" value="1"/>
</dbReference>
<dbReference type="STRING" id="946362.F2U7A3"/>
<dbReference type="PANTHER" id="PTHR46115">
    <property type="entry name" value="THIOREDOXIN-LIKE PROTEIN 1"/>
    <property type="match status" value="1"/>
</dbReference>
<dbReference type="InterPro" id="IPR008979">
    <property type="entry name" value="Galactose-bd-like_sf"/>
</dbReference>
<dbReference type="InterPro" id="IPR017937">
    <property type="entry name" value="Thioredoxin_CS"/>
</dbReference>
<dbReference type="PROSITE" id="PS00194">
    <property type="entry name" value="THIOREDOXIN_1"/>
    <property type="match status" value="1"/>
</dbReference>
<dbReference type="OrthoDB" id="2121326at2759"/>
<accession>F2U7A3</accession>
<proteinExistence type="predicted"/>
<dbReference type="AlphaFoldDB" id="F2U7A3"/>
<keyword evidence="1" id="KW-1015">Disulfide bond</keyword>
<reference evidence="4" key="1">
    <citation type="submission" date="2009-08" db="EMBL/GenBank/DDBJ databases">
        <title>Annotation of Salpingoeca rosetta.</title>
        <authorList>
            <consortium name="The Broad Institute Genome Sequencing Platform"/>
            <person name="Russ C."/>
            <person name="Cuomo C."/>
            <person name="Burger G."/>
            <person name="Gray M.W."/>
            <person name="Holland P.W.H."/>
            <person name="King N."/>
            <person name="Lang F.B.F."/>
            <person name="Roger A.J."/>
            <person name="Ruiz-Trillo I."/>
            <person name="Young S.K."/>
            <person name="Zeng Q."/>
            <person name="Gargeya S."/>
            <person name="Alvarado L."/>
            <person name="Berlin A."/>
            <person name="Chapman S.B."/>
            <person name="Chen Z."/>
            <person name="Freedman E."/>
            <person name="Gellesch M."/>
            <person name="Goldberg J."/>
            <person name="Griggs A."/>
            <person name="Gujja S."/>
            <person name="Heilman E."/>
            <person name="Heiman D."/>
            <person name="Howarth C."/>
            <person name="Mehta T."/>
            <person name="Neiman D."/>
            <person name="Pearson M."/>
            <person name="Roberts A."/>
            <person name="Saif S."/>
            <person name="Shea T."/>
            <person name="Shenoy N."/>
            <person name="Sisk P."/>
            <person name="Stolte C."/>
            <person name="Sykes S."/>
            <person name="White J."/>
            <person name="Yandava C."/>
            <person name="Haas B."/>
            <person name="Nusbaum C."/>
            <person name="Birren B."/>
        </authorList>
    </citation>
    <scope>NUCLEOTIDE SEQUENCE [LARGE SCALE GENOMIC DNA]</scope>
    <source>
        <strain evidence="4">ATCC 50818</strain>
    </source>
</reference>
<dbReference type="PRINTS" id="PR00421">
    <property type="entry name" value="THIOREDOXIN"/>
</dbReference>
<evidence type="ECO:0000256" key="1">
    <source>
        <dbReference type="ARBA" id="ARBA00023157"/>
    </source>
</evidence>
<evidence type="ECO:0000259" key="2">
    <source>
        <dbReference type="PROSITE" id="PS51352"/>
    </source>
</evidence>
<dbReference type="eggNOG" id="KOG0908">
    <property type="taxonomic scope" value="Eukaryota"/>
</dbReference>
<name>F2U7A3_SALR5</name>
<dbReference type="InterPro" id="IPR013766">
    <property type="entry name" value="Thioredoxin_domain"/>
</dbReference>
<dbReference type="SUPFAM" id="SSF52833">
    <property type="entry name" value="Thioredoxin-like"/>
    <property type="match status" value="1"/>
</dbReference>
<protein>
    <recommendedName>
        <fullName evidence="6">Thioredoxin</fullName>
    </recommendedName>
</protein>
<dbReference type="InterPro" id="IPR037047">
    <property type="entry name" value="PITH_dom_sf"/>
</dbReference>
<dbReference type="InterPro" id="IPR036249">
    <property type="entry name" value="Thioredoxin-like_sf"/>
</dbReference>
<dbReference type="OMA" id="PIFEMFP"/>
<feature type="domain" description="Thioredoxin" evidence="2">
    <location>
        <begin position="1"/>
        <end position="107"/>
    </location>
</feature>
<feature type="domain" description="PITH" evidence="3">
    <location>
        <begin position="113"/>
        <end position="283"/>
    </location>
</feature>
<dbReference type="InterPro" id="IPR010400">
    <property type="entry name" value="PITH_dom"/>
</dbReference>
<dbReference type="SUPFAM" id="SSF49785">
    <property type="entry name" value="Galactose-binding domain-like"/>
    <property type="match status" value="1"/>
</dbReference>
<organism evidence="5">
    <name type="scientific">Salpingoeca rosetta (strain ATCC 50818 / BSB-021)</name>
    <dbReference type="NCBI Taxonomy" id="946362"/>
    <lineage>
        <taxon>Eukaryota</taxon>
        <taxon>Choanoflagellata</taxon>
        <taxon>Craspedida</taxon>
        <taxon>Salpingoecidae</taxon>
        <taxon>Salpingoeca</taxon>
    </lineage>
</organism>
<dbReference type="KEGG" id="sre:PTSG_03928"/>
<dbReference type="GeneID" id="16075406"/>
<keyword evidence="5" id="KW-1185">Reference proteome</keyword>
<evidence type="ECO:0000259" key="3">
    <source>
        <dbReference type="PROSITE" id="PS51532"/>
    </source>
</evidence>
<evidence type="ECO:0008006" key="6">
    <source>
        <dbReference type="Google" id="ProtNLM"/>
    </source>
</evidence>
<dbReference type="Proteomes" id="UP000007799">
    <property type="component" value="Unassembled WGS sequence"/>
</dbReference>
<evidence type="ECO:0000313" key="4">
    <source>
        <dbReference type="EMBL" id="EGD83320.1"/>
    </source>
</evidence>
<dbReference type="InParanoid" id="F2U7A3"/>
<dbReference type="Pfam" id="PF00085">
    <property type="entry name" value="Thioredoxin"/>
    <property type="match status" value="1"/>
</dbReference>
<dbReference type="Pfam" id="PF06201">
    <property type="entry name" value="PITH"/>
    <property type="match status" value="1"/>
</dbReference>
<dbReference type="CDD" id="cd02947">
    <property type="entry name" value="TRX_family"/>
    <property type="match status" value="1"/>
</dbReference>
<dbReference type="PROSITE" id="PS51352">
    <property type="entry name" value="THIOREDOXIN_2"/>
    <property type="match status" value="1"/>
</dbReference>
<sequence>MPVTTFSTDAEFFDAVKASTQKVIVIDFFAEWCGPCRQIAPFFSSLSDKYPDAAFFKVDVDKLKEVKRVYNVSSMPTFKFVQGTQVVESFSGADPERLEQTLKRLLSESGGAESDSVVRGQWVLNKFVNKAQMECLNQNDDHPLEHALTDDEDTFLESDCDEQLMIALNFTLPVKLHSMRVVAPTDGRAPLTIKLFQNRTTSLDFDDAEKIEPVQTLTLTESQIQGEPIELRFVKLQNVNSVTLFVVDNHGGEDTTAINYIELIGTPRDTTNMAEFKRVAGKPGERDAH</sequence>
<gene>
    <name evidence="4" type="ORF">PTSG_03928</name>
</gene>